<name>A0A182VY79_9DIPT</name>
<reference evidence="4" key="1">
    <citation type="submission" date="2013-03" db="EMBL/GenBank/DDBJ databases">
        <title>The Genome Sequence of Anopheles minimus MINIMUS1.</title>
        <authorList>
            <consortium name="The Broad Institute Genomics Platform"/>
            <person name="Neafsey D.E."/>
            <person name="Walton C."/>
            <person name="Walker B."/>
            <person name="Young S.K."/>
            <person name="Zeng Q."/>
            <person name="Gargeya S."/>
            <person name="Fitzgerald M."/>
            <person name="Haas B."/>
            <person name="Abouelleil A."/>
            <person name="Allen A.W."/>
            <person name="Alvarado L."/>
            <person name="Arachchi H.M."/>
            <person name="Berlin A.M."/>
            <person name="Chapman S.B."/>
            <person name="Gainer-Dewar J."/>
            <person name="Goldberg J."/>
            <person name="Griggs A."/>
            <person name="Gujja S."/>
            <person name="Hansen M."/>
            <person name="Howarth C."/>
            <person name="Imamovic A."/>
            <person name="Ireland A."/>
            <person name="Larimer J."/>
            <person name="McCowan C."/>
            <person name="Murphy C."/>
            <person name="Pearson M."/>
            <person name="Poon T.W."/>
            <person name="Priest M."/>
            <person name="Roberts A."/>
            <person name="Saif S."/>
            <person name="Shea T."/>
            <person name="Sisk P."/>
            <person name="Sykes S."/>
            <person name="Wortman J."/>
            <person name="Nusbaum C."/>
            <person name="Birren B."/>
        </authorList>
    </citation>
    <scope>NUCLEOTIDE SEQUENCE [LARGE SCALE GENOMIC DNA]</scope>
    <source>
        <strain evidence="4">MINIMUS1</strain>
    </source>
</reference>
<organism evidence="3 4">
    <name type="scientific">Anopheles minimus</name>
    <dbReference type="NCBI Taxonomy" id="112268"/>
    <lineage>
        <taxon>Eukaryota</taxon>
        <taxon>Metazoa</taxon>
        <taxon>Ecdysozoa</taxon>
        <taxon>Arthropoda</taxon>
        <taxon>Hexapoda</taxon>
        <taxon>Insecta</taxon>
        <taxon>Pterygota</taxon>
        <taxon>Neoptera</taxon>
        <taxon>Endopterygota</taxon>
        <taxon>Diptera</taxon>
        <taxon>Nematocera</taxon>
        <taxon>Culicoidea</taxon>
        <taxon>Culicidae</taxon>
        <taxon>Anophelinae</taxon>
        <taxon>Anopheles</taxon>
    </lineage>
</organism>
<dbReference type="InterPro" id="IPR003591">
    <property type="entry name" value="Leu-rich_rpt_typical-subtyp"/>
</dbReference>
<dbReference type="GO" id="GO:0005615">
    <property type="term" value="C:extracellular space"/>
    <property type="evidence" value="ECO:0007669"/>
    <property type="project" value="TreeGrafter"/>
</dbReference>
<dbReference type="EnsemblMetazoa" id="AMIN003029-RA">
    <property type="protein sequence ID" value="AMIN003029-PA"/>
    <property type="gene ID" value="AMIN003029"/>
</dbReference>
<sequence>MWFILTGLNSAVPVRLICSKQISCVIHDLGENGDYFMYRYIPTNVTQIIHVNLQMQHLDESFFAAAGNVVNEVHITHSKALKTISGITSPNISQLQVRQTSLHSIQFEENNALSTLIVSSSNLYALSPTVNQLRASERIEITHSNLQAIDLATFCDLSKLYLLNLMYNRIQHIDNSVAKECSFHKSLHYLYLAQNELKTINMELFNAFSSIEFMNFRHNGLETLTGYFTNSEPFILEFAQNNLNSLDLCRWHLPKINRLSLNSNLFSSPPRCIDHLPELVALTMVNNLITNISIEAFANLDSLQTLDLSSNCLTSIELNTPHYPKSLNRIILSKNNLTSLDLSFVPVESLVVNAQANLISSFDVARTSSNNNVTDLSFAYTGLSRIDMDENNVLAKFHVANSKLARIPPTINNLRACEGIEVTNCLVQALDMGVFCDMSKLRLVNVYGNRIEYLNNSASGNCSVYDALQMIVLSRNLLKTLNMQVFDPFRTMESLTVNENRVETVLGTFGSELDVKLYLTKNKIKHINLCDWNVPNIACLELQYNNLNTVPNCLEKLKSVTDFKLSFNRIAQVSIESFAVMESLISLDLSNNSMTSIHLNSARYPSNLRNLWISGNNLTELDLTLVAVNSLKVNVQANLIRNIEVDRISPNVSQLCMAENPIDCSWKTYQERLNINCVTNGSFK</sequence>
<dbReference type="Gene3D" id="3.80.10.10">
    <property type="entry name" value="Ribonuclease Inhibitor"/>
    <property type="match status" value="4"/>
</dbReference>
<dbReference type="PANTHER" id="PTHR45712:SF22">
    <property type="entry name" value="INSULIN-LIKE GROWTH FACTOR-BINDING PROTEIN COMPLEX ACID LABILE SUBUNIT"/>
    <property type="match status" value="1"/>
</dbReference>
<dbReference type="PROSITE" id="PS51450">
    <property type="entry name" value="LRR"/>
    <property type="match status" value="1"/>
</dbReference>
<keyword evidence="2" id="KW-0677">Repeat</keyword>
<dbReference type="SUPFAM" id="SSF52058">
    <property type="entry name" value="L domain-like"/>
    <property type="match status" value="2"/>
</dbReference>
<dbReference type="Proteomes" id="UP000075920">
    <property type="component" value="Unassembled WGS sequence"/>
</dbReference>
<dbReference type="SMART" id="SM00369">
    <property type="entry name" value="LRR_TYP"/>
    <property type="match status" value="9"/>
</dbReference>
<evidence type="ECO:0000256" key="1">
    <source>
        <dbReference type="ARBA" id="ARBA00022614"/>
    </source>
</evidence>
<evidence type="ECO:0000313" key="4">
    <source>
        <dbReference type="Proteomes" id="UP000075920"/>
    </source>
</evidence>
<dbReference type="AlphaFoldDB" id="A0A182VY79"/>
<dbReference type="PANTHER" id="PTHR45712">
    <property type="entry name" value="AGAP008170-PA"/>
    <property type="match status" value="1"/>
</dbReference>
<dbReference type="InterPro" id="IPR032675">
    <property type="entry name" value="LRR_dom_sf"/>
</dbReference>
<dbReference type="InterPro" id="IPR050333">
    <property type="entry name" value="SLRP"/>
</dbReference>
<dbReference type="Pfam" id="PF13855">
    <property type="entry name" value="LRR_8"/>
    <property type="match status" value="2"/>
</dbReference>
<protein>
    <submittedName>
        <fullName evidence="3">Uncharacterized protein</fullName>
    </submittedName>
</protein>
<evidence type="ECO:0000256" key="2">
    <source>
        <dbReference type="ARBA" id="ARBA00022737"/>
    </source>
</evidence>
<dbReference type="VEuPathDB" id="VectorBase:AMIN003029"/>
<proteinExistence type="predicted"/>
<keyword evidence="1" id="KW-0433">Leucine-rich repeat</keyword>
<evidence type="ECO:0000313" key="3">
    <source>
        <dbReference type="EnsemblMetazoa" id="AMIN003029-PA"/>
    </source>
</evidence>
<keyword evidence="4" id="KW-1185">Reference proteome</keyword>
<dbReference type="InterPro" id="IPR001611">
    <property type="entry name" value="Leu-rich_rpt"/>
</dbReference>
<accession>A0A182VY79</accession>
<dbReference type="STRING" id="112268.A0A182VY79"/>
<reference evidence="3" key="2">
    <citation type="submission" date="2020-05" db="UniProtKB">
        <authorList>
            <consortium name="EnsemblMetazoa"/>
        </authorList>
    </citation>
    <scope>IDENTIFICATION</scope>
    <source>
        <strain evidence="3">MINIMUS1</strain>
    </source>
</reference>